<feature type="region of interest" description="Disordered" evidence="1">
    <location>
        <begin position="1"/>
        <end position="20"/>
    </location>
</feature>
<accession>A0ABR4EGD3</accession>
<feature type="compositionally biased region" description="Basic and acidic residues" evidence="1">
    <location>
        <begin position="7"/>
        <end position="20"/>
    </location>
</feature>
<proteinExistence type="predicted"/>
<dbReference type="Proteomes" id="UP001600888">
    <property type="component" value="Unassembled WGS sequence"/>
</dbReference>
<reference evidence="2 3" key="1">
    <citation type="submission" date="2024-03" db="EMBL/GenBank/DDBJ databases">
        <title>A high-quality draft genome sequence of Diaporthe vaccinii, a causative agent of upright dieback and viscid rot disease in cranberry plants.</title>
        <authorList>
            <person name="Sarrasin M."/>
            <person name="Lang B.F."/>
            <person name="Burger G."/>
        </authorList>
    </citation>
    <scope>NUCLEOTIDE SEQUENCE [LARGE SCALE GENOMIC DNA]</scope>
    <source>
        <strain evidence="2 3">IS7</strain>
    </source>
</reference>
<comment type="caution">
    <text evidence="2">The sequence shown here is derived from an EMBL/GenBank/DDBJ whole genome shotgun (WGS) entry which is preliminary data.</text>
</comment>
<protein>
    <submittedName>
        <fullName evidence="2">Uncharacterized protein</fullName>
    </submittedName>
</protein>
<gene>
    <name evidence="2" type="ORF">FJTKL_11621</name>
</gene>
<evidence type="ECO:0000256" key="1">
    <source>
        <dbReference type="SAM" id="MobiDB-lite"/>
    </source>
</evidence>
<sequence>MFAATRQPDHALKNLPEKDNGATGWVYRGRSEVVRTQSPVALAISSPTFLGERPRGPILGARAEEAPTSPPVARRWLYSHHVSIVWSSITI</sequence>
<organism evidence="2 3">
    <name type="scientific">Diaporthe vaccinii</name>
    <dbReference type="NCBI Taxonomy" id="105482"/>
    <lineage>
        <taxon>Eukaryota</taxon>
        <taxon>Fungi</taxon>
        <taxon>Dikarya</taxon>
        <taxon>Ascomycota</taxon>
        <taxon>Pezizomycotina</taxon>
        <taxon>Sordariomycetes</taxon>
        <taxon>Sordariomycetidae</taxon>
        <taxon>Diaporthales</taxon>
        <taxon>Diaporthaceae</taxon>
        <taxon>Diaporthe</taxon>
        <taxon>Diaporthe eres species complex</taxon>
    </lineage>
</organism>
<name>A0ABR4EGD3_9PEZI</name>
<dbReference type="EMBL" id="JBAWTH010000057">
    <property type="protein sequence ID" value="KAL2281458.1"/>
    <property type="molecule type" value="Genomic_DNA"/>
</dbReference>
<evidence type="ECO:0000313" key="3">
    <source>
        <dbReference type="Proteomes" id="UP001600888"/>
    </source>
</evidence>
<evidence type="ECO:0000313" key="2">
    <source>
        <dbReference type="EMBL" id="KAL2281458.1"/>
    </source>
</evidence>
<keyword evidence="3" id="KW-1185">Reference proteome</keyword>